<dbReference type="GO" id="GO:0003724">
    <property type="term" value="F:RNA helicase activity"/>
    <property type="evidence" value="ECO:0007669"/>
    <property type="project" value="UniProtKB-EC"/>
</dbReference>
<feature type="region of interest" description="Disordered" evidence="14">
    <location>
        <begin position="1"/>
        <end position="67"/>
    </location>
</feature>
<keyword evidence="6 13" id="KW-0547">Nucleotide-binding</keyword>
<sequence>MSKHKLDDGPQLAKDEKKRRKKDRKESLKFQDITPSSTDATADSTPVPEDQDQDQETAVYKPHPSLDMIPQTDVDSFYKTQSVQIDHGSHDPLRPILSFTHLPTELSTQFASVFSTFEKPSDIQSAAWPYLLSGKDVVGVAETGSGKTIAFGLPLVVRLANLKKKKGIRAVVIAPTRELAIQVFEQITTLCKTCSKLKAACIYGGTNKDEQRRSLNGTNIIVATPGRLKDFMSDGTIDVSKTRYLVLDEADRMLDKGFEDDIKFIVSHMPSAKKRQTAMFTATWPKSIRDLASTFMRQPVKVTIGRNDTDDSGELRANTRIVQKVEVLDGAMKQQRLLQLLKEHTAGKKRTDRILVFCLYKKEADRIENFIRGRGFNVAGIHGDMSQSARIASLEGFKSGKVSLLVATDVAARGLDIPEVKLVINVTFPLTAEDYVHRIGRTGRAGKDGLAITLFTEQDKPLAGGLINVLKAAKQEVPESLMRFGTTVKKKQHDSYGAFYREIDEGKTATKITFDD</sequence>
<dbReference type="Proteomes" id="UP000288859">
    <property type="component" value="Unassembled WGS sequence"/>
</dbReference>
<evidence type="ECO:0000256" key="4">
    <source>
        <dbReference type="ARBA" id="ARBA00022517"/>
    </source>
</evidence>
<feature type="domain" description="Helicase ATP-binding" evidence="15">
    <location>
        <begin position="128"/>
        <end position="302"/>
    </location>
</feature>
<dbReference type="CDD" id="cd00268">
    <property type="entry name" value="DEADc"/>
    <property type="match status" value="1"/>
</dbReference>
<evidence type="ECO:0000256" key="14">
    <source>
        <dbReference type="SAM" id="MobiDB-lite"/>
    </source>
</evidence>
<dbReference type="PROSITE" id="PS00039">
    <property type="entry name" value="DEAD_ATP_HELICASE"/>
    <property type="match status" value="1"/>
</dbReference>
<keyword evidence="9 13" id="KW-0067">ATP-binding</keyword>
<feature type="domain" description="Helicase C-terminal" evidence="16">
    <location>
        <begin position="332"/>
        <end position="485"/>
    </location>
</feature>
<dbReference type="FunFam" id="3.40.50.300:FF:000008">
    <property type="entry name" value="ATP-dependent RNA helicase RhlB"/>
    <property type="match status" value="1"/>
</dbReference>
<dbReference type="InterPro" id="IPR001650">
    <property type="entry name" value="Helicase_C-like"/>
</dbReference>
<dbReference type="GO" id="GO:0016787">
    <property type="term" value="F:hydrolase activity"/>
    <property type="evidence" value="ECO:0007669"/>
    <property type="project" value="UniProtKB-KW"/>
</dbReference>
<dbReference type="InterPro" id="IPR011545">
    <property type="entry name" value="DEAD/DEAH_box_helicase_dom"/>
</dbReference>
<evidence type="ECO:0000256" key="7">
    <source>
        <dbReference type="ARBA" id="ARBA00022801"/>
    </source>
</evidence>
<evidence type="ECO:0000313" key="17">
    <source>
        <dbReference type="EMBL" id="RVX69864.1"/>
    </source>
</evidence>
<evidence type="ECO:0000256" key="10">
    <source>
        <dbReference type="ARBA" id="ARBA00023242"/>
    </source>
</evidence>
<evidence type="ECO:0000256" key="1">
    <source>
        <dbReference type="ARBA" id="ARBA00004604"/>
    </source>
</evidence>
<keyword evidence="10" id="KW-0539">Nucleus</keyword>
<name>A0A438N2T0_EXOME</name>
<comment type="similarity">
    <text evidence="2">Belongs to the DEAD box helicase family. DDX5/DBP2 subfamily.</text>
</comment>
<dbReference type="VEuPathDB" id="FungiDB:PV10_07898"/>
<dbReference type="PANTHER" id="PTHR47958">
    <property type="entry name" value="ATP-DEPENDENT RNA HELICASE DBP3"/>
    <property type="match status" value="1"/>
</dbReference>
<evidence type="ECO:0000256" key="6">
    <source>
        <dbReference type="ARBA" id="ARBA00022741"/>
    </source>
</evidence>
<comment type="function">
    <text evidence="11">ATP-dependent RNA helicase required for 60S ribosomal subunit synthesis. Involved in efficient pre-rRNA processing, predominantly at site A3, which is necessary for the normal formation of 25S and 5.8S rRNAs.</text>
</comment>
<evidence type="ECO:0000313" key="18">
    <source>
        <dbReference type="Proteomes" id="UP000288859"/>
    </source>
</evidence>
<dbReference type="Pfam" id="PF00271">
    <property type="entry name" value="Helicase_C"/>
    <property type="match status" value="1"/>
</dbReference>
<comment type="caution">
    <text evidence="17">The sequence shown here is derived from an EMBL/GenBank/DDBJ whole genome shotgun (WGS) entry which is preliminary data.</text>
</comment>
<evidence type="ECO:0000256" key="13">
    <source>
        <dbReference type="RuleBase" id="RU000492"/>
    </source>
</evidence>
<feature type="compositionally biased region" description="Low complexity" evidence="14">
    <location>
        <begin position="34"/>
        <end position="46"/>
    </location>
</feature>
<protein>
    <recommendedName>
        <fullName evidence="3">RNA helicase</fullName>
        <ecNumber evidence="3">3.6.4.13</ecNumber>
    </recommendedName>
</protein>
<dbReference type="GO" id="GO:0005524">
    <property type="term" value="F:ATP binding"/>
    <property type="evidence" value="ECO:0007669"/>
    <property type="project" value="UniProtKB-KW"/>
</dbReference>
<dbReference type="SMART" id="SM00490">
    <property type="entry name" value="HELICc"/>
    <property type="match status" value="1"/>
</dbReference>
<evidence type="ECO:0000259" key="15">
    <source>
        <dbReference type="PROSITE" id="PS51192"/>
    </source>
</evidence>
<accession>A0A438N2T0</accession>
<dbReference type="InterPro" id="IPR000629">
    <property type="entry name" value="RNA-helicase_DEAD-box_CS"/>
</dbReference>
<dbReference type="InterPro" id="IPR044742">
    <property type="entry name" value="DEAD/DEAH_RhlB"/>
</dbReference>
<organism evidence="17 18">
    <name type="scientific">Exophiala mesophila</name>
    <name type="common">Black yeast-like fungus</name>
    <dbReference type="NCBI Taxonomy" id="212818"/>
    <lineage>
        <taxon>Eukaryota</taxon>
        <taxon>Fungi</taxon>
        <taxon>Dikarya</taxon>
        <taxon>Ascomycota</taxon>
        <taxon>Pezizomycotina</taxon>
        <taxon>Eurotiomycetes</taxon>
        <taxon>Chaetothyriomycetidae</taxon>
        <taxon>Chaetothyriales</taxon>
        <taxon>Herpotrichiellaceae</taxon>
        <taxon>Exophiala</taxon>
    </lineage>
</organism>
<evidence type="ECO:0000256" key="12">
    <source>
        <dbReference type="ARBA" id="ARBA00047984"/>
    </source>
</evidence>
<keyword evidence="7 13" id="KW-0378">Hydrolase</keyword>
<evidence type="ECO:0000256" key="8">
    <source>
        <dbReference type="ARBA" id="ARBA00022806"/>
    </source>
</evidence>
<comment type="subcellular location">
    <subcellularLocation>
        <location evidence="1">Nucleus</location>
        <location evidence="1">Nucleolus</location>
    </subcellularLocation>
</comment>
<dbReference type="GO" id="GO:0003676">
    <property type="term" value="F:nucleic acid binding"/>
    <property type="evidence" value="ECO:0007669"/>
    <property type="project" value="InterPro"/>
</dbReference>
<evidence type="ECO:0000256" key="5">
    <source>
        <dbReference type="ARBA" id="ARBA00022552"/>
    </source>
</evidence>
<evidence type="ECO:0000256" key="3">
    <source>
        <dbReference type="ARBA" id="ARBA00012552"/>
    </source>
</evidence>
<dbReference type="SUPFAM" id="SSF52540">
    <property type="entry name" value="P-loop containing nucleoside triphosphate hydrolases"/>
    <property type="match status" value="1"/>
</dbReference>
<proteinExistence type="inferred from homology"/>
<dbReference type="CDD" id="cd18787">
    <property type="entry name" value="SF2_C_DEAD"/>
    <property type="match status" value="1"/>
</dbReference>
<comment type="catalytic activity">
    <reaction evidence="12">
        <text>ATP + H2O = ADP + phosphate + H(+)</text>
        <dbReference type="Rhea" id="RHEA:13065"/>
        <dbReference type="ChEBI" id="CHEBI:15377"/>
        <dbReference type="ChEBI" id="CHEBI:15378"/>
        <dbReference type="ChEBI" id="CHEBI:30616"/>
        <dbReference type="ChEBI" id="CHEBI:43474"/>
        <dbReference type="ChEBI" id="CHEBI:456216"/>
        <dbReference type="EC" id="3.6.4.13"/>
    </reaction>
</comment>
<evidence type="ECO:0000256" key="2">
    <source>
        <dbReference type="ARBA" id="ARBA00009334"/>
    </source>
</evidence>
<evidence type="ECO:0000259" key="16">
    <source>
        <dbReference type="PROSITE" id="PS51194"/>
    </source>
</evidence>
<keyword evidence="8 13" id="KW-0347">Helicase</keyword>
<gene>
    <name evidence="17" type="ORF">B0A52_05698</name>
</gene>
<dbReference type="InterPro" id="IPR027417">
    <property type="entry name" value="P-loop_NTPase"/>
</dbReference>
<keyword evidence="4" id="KW-0690">Ribosome biogenesis</keyword>
<dbReference type="Pfam" id="PF00270">
    <property type="entry name" value="DEAD"/>
    <property type="match status" value="1"/>
</dbReference>
<reference evidence="17 18" key="1">
    <citation type="submission" date="2017-03" db="EMBL/GenBank/DDBJ databases">
        <title>Genomes of endolithic fungi from Antarctica.</title>
        <authorList>
            <person name="Coleine C."/>
            <person name="Masonjones S."/>
            <person name="Stajich J.E."/>
        </authorList>
    </citation>
    <scope>NUCLEOTIDE SEQUENCE [LARGE SCALE GENOMIC DNA]</scope>
    <source>
        <strain evidence="17 18">CCFEE 6314</strain>
    </source>
</reference>
<dbReference type="InterPro" id="IPR014001">
    <property type="entry name" value="Helicase_ATP-bd"/>
</dbReference>
<evidence type="ECO:0000256" key="11">
    <source>
        <dbReference type="ARBA" id="ARBA00037449"/>
    </source>
</evidence>
<dbReference type="EC" id="3.6.4.13" evidence="3"/>
<feature type="compositionally biased region" description="Basic and acidic residues" evidence="14">
    <location>
        <begin position="1"/>
        <end position="16"/>
    </location>
</feature>
<dbReference type="Gene3D" id="3.40.50.300">
    <property type="entry name" value="P-loop containing nucleotide triphosphate hydrolases"/>
    <property type="match status" value="2"/>
</dbReference>
<dbReference type="PROSITE" id="PS51194">
    <property type="entry name" value="HELICASE_CTER"/>
    <property type="match status" value="1"/>
</dbReference>
<dbReference type="AlphaFoldDB" id="A0A438N2T0"/>
<dbReference type="OrthoDB" id="196131at2759"/>
<dbReference type="EMBL" id="NAJM01000026">
    <property type="protein sequence ID" value="RVX69864.1"/>
    <property type="molecule type" value="Genomic_DNA"/>
</dbReference>
<evidence type="ECO:0000256" key="9">
    <source>
        <dbReference type="ARBA" id="ARBA00022840"/>
    </source>
</evidence>
<keyword evidence="5" id="KW-0698">rRNA processing</keyword>
<dbReference type="PROSITE" id="PS51192">
    <property type="entry name" value="HELICASE_ATP_BIND_1"/>
    <property type="match status" value="1"/>
</dbReference>
<dbReference type="SMART" id="SM00487">
    <property type="entry name" value="DEXDc"/>
    <property type="match status" value="1"/>
</dbReference>